<sequence length="210" mass="23394">MSKTAPEDLPDGWEMHTAVGCDVVLYVNTLSKSWPIQKPKCPGGWTLTARSPAARVLPSHSPDATYAVPSSANSTFSDSASNAVMHRPSTSRGHSSNLPEEIRCSHILIKHNESRRPTSWRSDTIRRTKEEALVIARDIRAQIMIKENRFEDIAKVFSDCSSAKRHGDLGRFQRGQMQKGFEMVAFKLKVGQLSKPVETKSGIHLILRTL</sequence>
<comment type="catalytic activity">
    <reaction evidence="1 5">
        <text>[protein]-peptidylproline (omega=180) = [protein]-peptidylproline (omega=0)</text>
        <dbReference type="Rhea" id="RHEA:16237"/>
        <dbReference type="Rhea" id="RHEA-COMP:10747"/>
        <dbReference type="Rhea" id="RHEA-COMP:10748"/>
        <dbReference type="ChEBI" id="CHEBI:83833"/>
        <dbReference type="ChEBI" id="CHEBI:83834"/>
        <dbReference type="EC" id="5.2.1.8"/>
    </reaction>
</comment>
<keyword evidence="2 4" id="KW-0697">Rotamase</keyword>
<protein>
    <recommendedName>
        <fullName evidence="5">Peptidyl-prolyl cis-trans isomerase</fullName>
        <ecNumber evidence="5">5.2.1.8</ecNumber>
    </recommendedName>
</protein>
<feature type="compositionally biased region" description="Polar residues" evidence="6">
    <location>
        <begin position="88"/>
        <end position="97"/>
    </location>
</feature>
<dbReference type="Gene3D" id="3.10.50.40">
    <property type="match status" value="1"/>
</dbReference>
<evidence type="ECO:0000256" key="3">
    <source>
        <dbReference type="ARBA" id="ARBA00023235"/>
    </source>
</evidence>
<dbReference type="InterPro" id="IPR051370">
    <property type="entry name" value="PPIase_Pin1"/>
</dbReference>
<comment type="caution">
    <text evidence="8">The sequence shown here is derived from an EMBL/GenBank/DDBJ whole genome shotgun (WGS) entry which is preliminary data.</text>
</comment>
<dbReference type="InterPro" id="IPR000297">
    <property type="entry name" value="PPIase_PpiC"/>
</dbReference>
<dbReference type="AlphaFoldDB" id="A0A8S0Z1V2"/>
<dbReference type="Pfam" id="PF00639">
    <property type="entry name" value="Rotamase"/>
    <property type="match status" value="1"/>
</dbReference>
<dbReference type="GO" id="GO:0003755">
    <property type="term" value="F:peptidyl-prolyl cis-trans isomerase activity"/>
    <property type="evidence" value="ECO:0007669"/>
    <property type="project" value="UniProtKB-UniRule"/>
</dbReference>
<dbReference type="PROSITE" id="PS50198">
    <property type="entry name" value="PPIC_PPIASE_2"/>
    <property type="match status" value="1"/>
</dbReference>
<name>A0A8S0Z1V2_ARCPL</name>
<dbReference type="GO" id="GO:0005829">
    <property type="term" value="C:cytosol"/>
    <property type="evidence" value="ECO:0007669"/>
    <property type="project" value="TreeGrafter"/>
</dbReference>
<evidence type="ECO:0000313" key="8">
    <source>
        <dbReference type="EMBL" id="CAB3225753.1"/>
    </source>
</evidence>
<dbReference type="OrthoDB" id="2530521at2759"/>
<evidence type="ECO:0000259" key="7">
    <source>
        <dbReference type="PROSITE" id="PS50198"/>
    </source>
</evidence>
<dbReference type="SUPFAM" id="SSF54534">
    <property type="entry name" value="FKBP-like"/>
    <property type="match status" value="1"/>
</dbReference>
<dbReference type="PANTHER" id="PTHR10657">
    <property type="entry name" value="PEPTIDYL-PROLYL CIS-TRANS ISOMERASE"/>
    <property type="match status" value="1"/>
</dbReference>
<dbReference type="EMBL" id="CADEBC010000208">
    <property type="protein sequence ID" value="CAB3225753.1"/>
    <property type="molecule type" value="Genomic_DNA"/>
</dbReference>
<dbReference type="InterPro" id="IPR046357">
    <property type="entry name" value="PPIase_dom_sf"/>
</dbReference>
<evidence type="ECO:0000256" key="6">
    <source>
        <dbReference type="SAM" id="MobiDB-lite"/>
    </source>
</evidence>
<proteinExistence type="predicted"/>
<gene>
    <name evidence="8" type="ORF">APLA_LOCUS2571</name>
</gene>
<dbReference type="GO" id="GO:0005634">
    <property type="term" value="C:nucleus"/>
    <property type="evidence" value="ECO:0007669"/>
    <property type="project" value="TreeGrafter"/>
</dbReference>
<feature type="region of interest" description="Disordered" evidence="6">
    <location>
        <begin position="77"/>
        <end position="97"/>
    </location>
</feature>
<keyword evidence="9" id="KW-1185">Reference proteome</keyword>
<keyword evidence="3 4" id="KW-0413">Isomerase</keyword>
<dbReference type="FunFam" id="3.10.50.40:FF:000010">
    <property type="entry name" value="Peptidyl-prolyl cis-trans isomerase Pin1"/>
    <property type="match status" value="1"/>
</dbReference>
<evidence type="ECO:0000256" key="1">
    <source>
        <dbReference type="ARBA" id="ARBA00000971"/>
    </source>
</evidence>
<evidence type="ECO:0000256" key="4">
    <source>
        <dbReference type="PROSITE-ProRule" id="PRU00278"/>
    </source>
</evidence>
<feature type="domain" description="PpiC" evidence="7">
    <location>
        <begin position="99"/>
        <end position="210"/>
    </location>
</feature>
<dbReference type="PANTHER" id="PTHR10657:SF4">
    <property type="entry name" value="PEPTIDYL-PROLYL CIS-TRANS ISOMERASE-RELATED"/>
    <property type="match status" value="1"/>
</dbReference>
<reference evidence="8 9" key="1">
    <citation type="submission" date="2020-04" db="EMBL/GenBank/DDBJ databases">
        <authorList>
            <person name="Wallbank WR R."/>
            <person name="Pardo Diaz C."/>
            <person name="Kozak K."/>
            <person name="Martin S."/>
            <person name="Jiggins C."/>
            <person name="Moest M."/>
            <person name="Warren A I."/>
            <person name="Byers J.R.P. K."/>
            <person name="Montejo-Kovacevich G."/>
            <person name="Yen C E."/>
        </authorList>
    </citation>
    <scope>NUCLEOTIDE SEQUENCE [LARGE SCALE GENOMIC DNA]</scope>
</reference>
<dbReference type="Proteomes" id="UP000494106">
    <property type="component" value="Unassembled WGS sequence"/>
</dbReference>
<evidence type="ECO:0000256" key="5">
    <source>
        <dbReference type="RuleBase" id="RU363014"/>
    </source>
</evidence>
<evidence type="ECO:0000313" key="9">
    <source>
        <dbReference type="Proteomes" id="UP000494106"/>
    </source>
</evidence>
<organism evidence="8 9">
    <name type="scientific">Arctia plantaginis</name>
    <name type="common">Wood tiger moth</name>
    <name type="synonym">Phalaena plantaginis</name>
    <dbReference type="NCBI Taxonomy" id="874455"/>
    <lineage>
        <taxon>Eukaryota</taxon>
        <taxon>Metazoa</taxon>
        <taxon>Ecdysozoa</taxon>
        <taxon>Arthropoda</taxon>
        <taxon>Hexapoda</taxon>
        <taxon>Insecta</taxon>
        <taxon>Pterygota</taxon>
        <taxon>Neoptera</taxon>
        <taxon>Endopterygota</taxon>
        <taxon>Lepidoptera</taxon>
        <taxon>Glossata</taxon>
        <taxon>Ditrysia</taxon>
        <taxon>Noctuoidea</taxon>
        <taxon>Erebidae</taxon>
        <taxon>Arctiinae</taxon>
        <taxon>Arctia</taxon>
    </lineage>
</organism>
<accession>A0A8S0Z1V2</accession>
<dbReference type="EC" id="5.2.1.8" evidence="5"/>
<evidence type="ECO:0000256" key="2">
    <source>
        <dbReference type="ARBA" id="ARBA00023110"/>
    </source>
</evidence>